<reference evidence="1 2" key="1">
    <citation type="submission" date="2020-08" db="EMBL/GenBank/DDBJ databases">
        <title>Genomic Encyclopedia of Type Strains, Phase IV (KMG-IV): sequencing the most valuable type-strain genomes for metagenomic binning, comparative biology and taxonomic classification.</title>
        <authorList>
            <person name="Goeker M."/>
        </authorList>
    </citation>
    <scope>NUCLEOTIDE SEQUENCE [LARGE SCALE GENOMIC DNA]</scope>
    <source>
        <strain evidence="1 2">DSM 100397</strain>
    </source>
</reference>
<dbReference type="RefSeq" id="WP_182493834.1">
    <property type="nucleotide sequence ID" value="NZ_JACJIS010000002.1"/>
</dbReference>
<evidence type="ECO:0000313" key="2">
    <source>
        <dbReference type="Proteomes" id="UP000555003"/>
    </source>
</evidence>
<sequence length="350" mass="41428">MAPIEGKYDKKGSCYYFTEIPIGYNTIMVYHKKYNEKGFQNNEGLPAELKFRLQDKQKVSYSFLKVPDSLYDEKKKKLVKNILFKDHYIEDPFKISISPKDPQDYADFKEFINKKIEELNLEIVLVNPYWEKNKIEKYPFDVVQKEGYPNITASNSKEIEAKYLLPLVSGLNNIDNTLFETHYSNKMKDVCFIFRKKDGTKFKRFNDPIIRKLKAEKVNVFSIILNKKNDNILSVSSSKNDFRIRDKLNREFNRKHAVDSSKIFFYDNNFRNHKKPFYLFKRKNVQNIIYEPSDAKQVPSFLMIKNDNNEIPKYLPHITNEGEAQQKIPLQDKSIGLGILDQYEYYSTVN</sequence>
<accession>A0ABR6DS27</accession>
<name>A0ABR6DS27_9FLAO</name>
<comment type="caution">
    <text evidence="1">The sequence shown here is derived from an EMBL/GenBank/DDBJ whole genome shotgun (WGS) entry which is preliminary data.</text>
</comment>
<protein>
    <submittedName>
        <fullName evidence="1">Uncharacterized protein</fullName>
    </submittedName>
</protein>
<dbReference type="EMBL" id="JACJIS010000002">
    <property type="protein sequence ID" value="MBA9074249.1"/>
    <property type="molecule type" value="Genomic_DNA"/>
</dbReference>
<gene>
    <name evidence="1" type="ORF">GGR22_002416</name>
</gene>
<evidence type="ECO:0000313" key="1">
    <source>
        <dbReference type="EMBL" id="MBA9074249.1"/>
    </source>
</evidence>
<keyword evidence="2" id="KW-1185">Reference proteome</keyword>
<organism evidence="1 2">
    <name type="scientific">Flavobacterium gossypii</name>
    <dbReference type="NCBI Taxonomy" id="1646119"/>
    <lineage>
        <taxon>Bacteria</taxon>
        <taxon>Pseudomonadati</taxon>
        <taxon>Bacteroidota</taxon>
        <taxon>Flavobacteriia</taxon>
        <taxon>Flavobacteriales</taxon>
        <taxon>Flavobacteriaceae</taxon>
        <taxon>Flavobacterium</taxon>
    </lineage>
</organism>
<dbReference type="Proteomes" id="UP000555003">
    <property type="component" value="Unassembled WGS sequence"/>
</dbReference>
<proteinExistence type="predicted"/>